<feature type="compositionally biased region" description="Basic and acidic residues" evidence="1">
    <location>
        <begin position="157"/>
        <end position="171"/>
    </location>
</feature>
<gene>
    <name evidence="2" type="ORF">L486_05816</name>
</gene>
<reference evidence="2 3" key="1">
    <citation type="submission" date="2013-07" db="EMBL/GenBank/DDBJ databases">
        <title>The Genome Sequence of Kwoniella mangroviensis CBS10435.</title>
        <authorList>
            <consortium name="The Broad Institute Genome Sequencing Platform"/>
            <person name="Cuomo C."/>
            <person name="Litvintseva A."/>
            <person name="Chen Y."/>
            <person name="Heitman J."/>
            <person name="Sun S."/>
            <person name="Springer D."/>
            <person name="Dromer F."/>
            <person name="Young S.K."/>
            <person name="Zeng Q."/>
            <person name="Gargeya S."/>
            <person name="Fitzgerald M."/>
            <person name="Abouelleil A."/>
            <person name="Alvarado L."/>
            <person name="Berlin A.M."/>
            <person name="Chapman S.B."/>
            <person name="Dewar J."/>
            <person name="Goldberg J."/>
            <person name="Griggs A."/>
            <person name="Gujja S."/>
            <person name="Hansen M."/>
            <person name="Howarth C."/>
            <person name="Imamovic A."/>
            <person name="Larimer J."/>
            <person name="McCowan C."/>
            <person name="Murphy C."/>
            <person name="Pearson M."/>
            <person name="Priest M."/>
            <person name="Roberts A."/>
            <person name="Saif S."/>
            <person name="Shea T."/>
            <person name="Sykes S."/>
            <person name="Wortman J."/>
            <person name="Nusbaum C."/>
            <person name="Birren B."/>
        </authorList>
    </citation>
    <scope>NUCLEOTIDE SEQUENCE [LARGE SCALE GENOMIC DNA]</scope>
    <source>
        <strain evidence="2 3">CBS 10435</strain>
    </source>
</reference>
<dbReference type="Proteomes" id="UP000092583">
    <property type="component" value="Unassembled WGS sequence"/>
</dbReference>
<feature type="compositionally biased region" description="Pro residues" evidence="1">
    <location>
        <begin position="59"/>
        <end position="71"/>
    </location>
</feature>
<evidence type="ECO:0000256" key="1">
    <source>
        <dbReference type="SAM" id="MobiDB-lite"/>
    </source>
</evidence>
<dbReference type="OrthoDB" id="10658379at2759"/>
<evidence type="ECO:0000313" key="3">
    <source>
        <dbReference type="Proteomes" id="UP000092583"/>
    </source>
</evidence>
<sequence length="389" mass="44523">MSIARHDISHNTYPQQQPRDLNLKSMMTTSIYQPFLPPSSYPTTSLTFPQVFPHFISPTPIPTPPPTPGPSGPKGVKTIEHSSFTRPPSPSPQRLNIKLDNENKHEQNLARSSSDDSIQSAILITPETQSPLTHNIILRDHSEHRNLLLSSPEADEDHSVSGHTLQKDSSSRRLSSTNNVIPIDAFMEVRHSPHHPHEYLRRISQPQTAFAKGEIIHPKFSLLVPQTISNQLDEEEENDDESSSESSGYSSIIPSDQIAERICMYEYWRMYDTRDREEKEERRRVRKFYNGGEEAEAEGKVRDWLFDQYQQRQQQRREDQVNKRPLSIITKRRDTQSNIVRTSSSAYSPLSPEPWLAKPLLDDSLVPTAQISSSPKLRMIIGQMDLFKV</sequence>
<protein>
    <submittedName>
        <fullName evidence="2">Uncharacterized protein</fullName>
    </submittedName>
</protein>
<feature type="region of interest" description="Disordered" evidence="1">
    <location>
        <begin position="232"/>
        <end position="252"/>
    </location>
</feature>
<evidence type="ECO:0000313" key="2">
    <source>
        <dbReference type="EMBL" id="OCF56960.1"/>
    </source>
</evidence>
<reference evidence="3" key="2">
    <citation type="submission" date="2013-12" db="EMBL/GenBank/DDBJ databases">
        <title>Evolution of pathogenesis and genome organization in the Tremellales.</title>
        <authorList>
            <person name="Cuomo C."/>
            <person name="Litvintseva A."/>
            <person name="Heitman J."/>
            <person name="Chen Y."/>
            <person name="Sun S."/>
            <person name="Springer D."/>
            <person name="Dromer F."/>
            <person name="Young S."/>
            <person name="Zeng Q."/>
            <person name="Chapman S."/>
            <person name="Gujja S."/>
            <person name="Saif S."/>
            <person name="Birren B."/>
        </authorList>
    </citation>
    <scope>NUCLEOTIDE SEQUENCE [LARGE SCALE GENOMIC DNA]</scope>
    <source>
        <strain evidence="3">CBS 10435</strain>
    </source>
</reference>
<dbReference type="AlphaFoldDB" id="A0A1B9INK4"/>
<keyword evidence="3" id="KW-1185">Reference proteome</keyword>
<accession>A0A1B9INK4</accession>
<feature type="compositionally biased region" description="Acidic residues" evidence="1">
    <location>
        <begin position="232"/>
        <end position="243"/>
    </location>
</feature>
<feature type="region of interest" description="Disordered" evidence="1">
    <location>
        <begin position="151"/>
        <end position="176"/>
    </location>
</feature>
<organism evidence="2 3">
    <name type="scientific">Kwoniella mangroviensis CBS 10435</name>
    <dbReference type="NCBI Taxonomy" id="1331196"/>
    <lineage>
        <taxon>Eukaryota</taxon>
        <taxon>Fungi</taxon>
        <taxon>Dikarya</taxon>
        <taxon>Basidiomycota</taxon>
        <taxon>Agaricomycotina</taxon>
        <taxon>Tremellomycetes</taxon>
        <taxon>Tremellales</taxon>
        <taxon>Cryptococcaceae</taxon>
        <taxon>Kwoniella</taxon>
    </lineage>
</organism>
<dbReference type="EMBL" id="KI669464">
    <property type="protein sequence ID" value="OCF56960.1"/>
    <property type="molecule type" value="Genomic_DNA"/>
</dbReference>
<proteinExistence type="predicted"/>
<feature type="region of interest" description="Disordered" evidence="1">
    <location>
        <begin position="57"/>
        <end position="96"/>
    </location>
</feature>
<name>A0A1B9INK4_9TREE</name>